<dbReference type="AlphaFoldDB" id="A0A561E7T2"/>
<feature type="chain" id="PRO_5022237171" evidence="1">
    <location>
        <begin position="36"/>
        <end position="314"/>
    </location>
</feature>
<reference evidence="3 4" key="1">
    <citation type="submission" date="2019-06" db="EMBL/GenBank/DDBJ databases">
        <title>Sequencing the genomes of 1000 actinobacteria strains.</title>
        <authorList>
            <person name="Klenk H.-P."/>
        </authorList>
    </citation>
    <scope>NUCLEOTIDE SEQUENCE [LARGE SCALE GENOMIC DNA]</scope>
    <source>
        <strain evidence="3 4">DSM 19560</strain>
    </source>
</reference>
<evidence type="ECO:0000259" key="2">
    <source>
        <dbReference type="PROSITE" id="PS50927"/>
    </source>
</evidence>
<dbReference type="RefSeq" id="WP_145225095.1">
    <property type="nucleotide sequence ID" value="NZ_VIVQ01000001.1"/>
</dbReference>
<organism evidence="3 4">
    <name type="scientific">Rudaeicoccus suwonensis</name>
    <dbReference type="NCBI Taxonomy" id="657409"/>
    <lineage>
        <taxon>Bacteria</taxon>
        <taxon>Bacillati</taxon>
        <taxon>Actinomycetota</taxon>
        <taxon>Actinomycetes</taxon>
        <taxon>Micrococcales</taxon>
        <taxon>Dermacoccaceae</taxon>
        <taxon>Rudaeicoccus</taxon>
    </lineage>
</organism>
<dbReference type="OrthoDB" id="516973at2"/>
<dbReference type="InterPro" id="IPR036426">
    <property type="entry name" value="Bulb-type_lectin_dom_sf"/>
</dbReference>
<dbReference type="EMBL" id="VIVQ01000001">
    <property type="protein sequence ID" value="TWE11674.1"/>
    <property type="molecule type" value="Genomic_DNA"/>
</dbReference>
<dbReference type="Proteomes" id="UP000318297">
    <property type="component" value="Unassembled WGS sequence"/>
</dbReference>
<evidence type="ECO:0000313" key="4">
    <source>
        <dbReference type="Proteomes" id="UP000318297"/>
    </source>
</evidence>
<protein>
    <submittedName>
        <fullName evidence="3">D-mannose binding lectin</fullName>
    </submittedName>
</protein>
<dbReference type="PROSITE" id="PS50927">
    <property type="entry name" value="BULB_LECTIN"/>
    <property type="match status" value="1"/>
</dbReference>
<keyword evidence="4" id="KW-1185">Reference proteome</keyword>
<feature type="domain" description="Bulb-type lectin" evidence="2">
    <location>
        <begin position="73"/>
        <end position="195"/>
    </location>
</feature>
<dbReference type="SUPFAM" id="SSF51110">
    <property type="entry name" value="alpha-D-mannose-specific plant lectins"/>
    <property type="match status" value="2"/>
</dbReference>
<evidence type="ECO:0000256" key="1">
    <source>
        <dbReference type="SAM" id="SignalP"/>
    </source>
</evidence>
<dbReference type="Gene3D" id="2.90.10.10">
    <property type="entry name" value="Bulb-type lectin domain"/>
    <property type="match status" value="2"/>
</dbReference>
<evidence type="ECO:0000313" key="3">
    <source>
        <dbReference type="EMBL" id="TWE11674.1"/>
    </source>
</evidence>
<keyword evidence="3" id="KW-0430">Lectin</keyword>
<proteinExistence type="predicted"/>
<feature type="signal peptide" evidence="1">
    <location>
        <begin position="1"/>
        <end position="35"/>
    </location>
</feature>
<dbReference type="GO" id="GO:0030246">
    <property type="term" value="F:carbohydrate binding"/>
    <property type="evidence" value="ECO:0007669"/>
    <property type="project" value="UniProtKB-KW"/>
</dbReference>
<gene>
    <name evidence="3" type="ORF">BKA23_0455</name>
</gene>
<name>A0A561E7T2_9MICO</name>
<sequence length="314" mass="32530">MRTVTQRLKLKTLIGAAVAAAALSTAAITSPIALAATNSSGGSTSTRSTFVQQRVTTASKKLAAASPSTPSTLTACNHIQAAAQTPYLLSTNNNWGFFALPGAAAVLQHLHFPSAGDYSDIPVPTWAVYSPTASASDNTMIAFYCNGDLAVRAQSGALIWQSNTAGKGGKTITINNSGNLVMTNAAGGVVWQTGSRAEALVANTVLPSNQYLQYWQQAVGKGTQKVALSMYTNGDLAFSLNGKVLWHSNTKVAGSHAAVNAKGQLTVVSPTGAVLWSSNNGYGSANTYFDTGTGTIVVANENSTIIWRVPGTRL</sequence>
<accession>A0A561E7T2</accession>
<keyword evidence="1" id="KW-0732">Signal</keyword>
<dbReference type="InterPro" id="IPR001480">
    <property type="entry name" value="Bulb-type_lectin_dom"/>
</dbReference>
<comment type="caution">
    <text evidence="3">The sequence shown here is derived from an EMBL/GenBank/DDBJ whole genome shotgun (WGS) entry which is preliminary data.</text>
</comment>